<feature type="chain" id="PRO_5016613324" evidence="1">
    <location>
        <begin position="26"/>
        <end position="238"/>
    </location>
</feature>
<reference evidence="2 3" key="1">
    <citation type="submission" date="2018-07" db="EMBL/GenBank/DDBJ databases">
        <title>Genomic Encyclopedia of Type Strains, Phase IV (KMG-IV): sequencing the most valuable type-strain genomes for metagenomic binning, comparative biology and taxonomic classification.</title>
        <authorList>
            <person name="Goeker M."/>
        </authorList>
    </citation>
    <scope>NUCLEOTIDE SEQUENCE [LARGE SCALE GENOMIC DNA]</scope>
    <source>
        <strain evidence="2 3">DSM 101478</strain>
    </source>
</reference>
<evidence type="ECO:0000256" key="1">
    <source>
        <dbReference type="SAM" id="SignalP"/>
    </source>
</evidence>
<keyword evidence="3" id="KW-1185">Reference proteome</keyword>
<feature type="signal peptide" evidence="1">
    <location>
        <begin position="1"/>
        <end position="25"/>
    </location>
</feature>
<dbReference type="AlphaFoldDB" id="A0A370QFS4"/>
<evidence type="ECO:0000313" key="3">
    <source>
        <dbReference type="Proteomes" id="UP000255317"/>
    </source>
</evidence>
<sequence>MKTIYRTLIMAVIALCTTTMFVQCADDDDNGNAINEPTCDDGIMNADEEGIDCGGTFCEPCAVVLDFSGTYTQEDHMGRPGINTVFGGSDQVKNSFNVSITSDRATFQPIFESTLENYFDEYAVELGLDPANVNYETNILGLDATVFTTVLAQFDALQVAPDGETTYFNPGTGAALTGRNLADDVIDISLILMFGGDDLMNLNFDGDPAGEPLLITDGVDAGDRDFSLDFPYMSTVNQ</sequence>
<accession>A0A370QFS4</accession>
<evidence type="ECO:0000313" key="2">
    <source>
        <dbReference type="EMBL" id="RDK87149.1"/>
    </source>
</evidence>
<proteinExistence type="predicted"/>
<gene>
    <name evidence="2" type="ORF">C8D94_102331</name>
</gene>
<comment type="caution">
    <text evidence="2">The sequence shown here is derived from an EMBL/GenBank/DDBJ whole genome shotgun (WGS) entry which is preliminary data.</text>
</comment>
<dbReference type="RefSeq" id="WP_245946236.1">
    <property type="nucleotide sequence ID" value="NZ_QRAO01000002.1"/>
</dbReference>
<dbReference type="EMBL" id="QRAO01000002">
    <property type="protein sequence ID" value="RDK87149.1"/>
    <property type="molecule type" value="Genomic_DNA"/>
</dbReference>
<organism evidence="2 3">
    <name type="scientific">Marinirhabdus gelatinilytica</name>
    <dbReference type="NCBI Taxonomy" id="1703343"/>
    <lineage>
        <taxon>Bacteria</taxon>
        <taxon>Pseudomonadati</taxon>
        <taxon>Bacteroidota</taxon>
        <taxon>Flavobacteriia</taxon>
        <taxon>Flavobacteriales</taxon>
        <taxon>Flavobacteriaceae</taxon>
    </lineage>
</organism>
<dbReference type="Proteomes" id="UP000255317">
    <property type="component" value="Unassembled WGS sequence"/>
</dbReference>
<protein>
    <submittedName>
        <fullName evidence="2">Uncharacterized protein DUF4331</fullName>
    </submittedName>
</protein>
<name>A0A370QFS4_9FLAO</name>
<keyword evidence="1" id="KW-0732">Signal</keyword>